<keyword evidence="8" id="KW-0732">Signal</keyword>
<dbReference type="InterPro" id="IPR015500">
    <property type="entry name" value="Peptidase_S8_subtilisin-rel"/>
</dbReference>
<keyword evidence="7" id="KW-0812">Transmembrane</keyword>
<protein>
    <submittedName>
        <fullName evidence="10">S8 family serine peptidase</fullName>
    </submittedName>
</protein>
<evidence type="ECO:0000313" key="10">
    <source>
        <dbReference type="EMBL" id="TQV75050.1"/>
    </source>
</evidence>
<dbReference type="Gene3D" id="3.40.50.200">
    <property type="entry name" value="Peptidase S8/S53 domain"/>
    <property type="match status" value="1"/>
</dbReference>
<dbReference type="PROSITE" id="PS50093">
    <property type="entry name" value="PKD"/>
    <property type="match status" value="1"/>
</dbReference>
<dbReference type="InterPro" id="IPR050131">
    <property type="entry name" value="Peptidase_S8_subtilisin-like"/>
</dbReference>
<evidence type="ECO:0000256" key="8">
    <source>
        <dbReference type="SAM" id="SignalP"/>
    </source>
</evidence>
<proteinExistence type="inferred from homology"/>
<dbReference type="EMBL" id="VIKR01000002">
    <property type="protein sequence ID" value="TQV75050.1"/>
    <property type="molecule type" value="Genomic_DNA"/>
</dbReference>
<organism evidence="10 11">
    <name type="scientific">Aliikangiella marina</name>
    <dbReference type="NCBI Taxonomy" id="1712262"/>
    <lineage>
        <taxon>Bacteria</taxon>
        <taxon>Pseudomonadati</taxon>
        <taxon>Pseudomonadota</taxon>
        <taxon>Gammaproteobacteria</taxon>
        <taxon>Oceanospirillales</taxon>
        <taxon>Pleioneaceae</taxon>
        <taxon>Aliikangiella</taxon>
    </lineage>
</organism>
<dbReference type="InterPro" id="IPR022409">
    <property type="entry name" value="PKD/Chitinase_dom"/>
</dbReference>
<dbReference type="Pfam" id="PF00082">
    <property type="entry name" value="Peptidase_S8"/>
    <property type="match status" value="1"/>
</dbReference>
<evidence type="ECO:0000313" key="11">
    <source>
        <dbReference type="Proteomes" id="UP000317839"/>
    </source>
</evidence>
<feature type="domain" description="PKD" evidence="9">
    <location>
        <begin position="518"/>
        <end position="589"/>
    </location>
</feature>
<dbReference type="InterPro" id="IPR023828">
    <property type="entry name" value="Peptidase_S8_Ser-AS"/>
</dbReference>
<dbReference type="SMART" id="SM00089">
    <property type="entry name" value="PKD"/>
    <property type="match status" value="1"/>
</dbReference>
<keyword evidence="2 6" id="KW-0645">Protease</keyword>
<dbReference type="GO" id="GO:0006508">
    <property type="term" value="P:proteolysis"/>
    <property type="evidence" value="ECO:0007669"/>
    <property type="project" value="UniProtKB-KW"/>
</dbReference>
<dbReference type="GO" id="GO:0004252">
    <property type="term" value="F:serine-type endopeptidase activity"/>
    <property type="evidence" value="ECO:0007669"/>
    <property type="project" value="UniProtKB-UniRule"/>
</dbReference>
<evidence type="ECO:0000256" key="2">
    <source>
        <dbReference type="ARBA" id="ARBA00022670"/>
    </source>
</evidence>
<dbReference type="AlphaFoldDB" id="A0A545TCV2"/>
<dbReference type="SUPFAM" id="SSF49299">
    <property type="entry name" value="PKD domain"/>
    <property type="match status" value="1"/>
</dbReference>
<dbReference type="CDD" id="cd00146">
    <property type="entry name" value="PKD"/>
    <property type="match status" value="1"/>
</dbReference>
<dbReference type="PROSITE" id="PS00138">
    <property type="entry name" value="SUBTILASE_SER"/>
    <property type="match status" value="1"/>
</dbReference>
<keyword evidence="7" id="KW-1133">Transmembrane helix</keyword>
<comment type="caution">
    <text evidence="10">The sequence shown here is derived from an EMBL/GenBank/DDBJ whole genome shotgun (WGS) entry which is preliminary data.</text>
</comment>
<dbReference type="SUPFAM" id="SSF52743">
    <property type="entry name" value="Subtilisin-like"/>
    <property type="match status" value="1"/>
</dbReference>
<name>A0A545TCV2_9GAMM</name>
<evidence type="ECO:0000256" key="5">
    <source>
        <dbReference type="PIRSR" id="PIRSR615500-1"/>
    </source>
</evidence>
<sequence>MKLSNLMGLSWMAISLISSPIALSYSVPDSLQQNSKLSTKLKARVLELREERGQSQVAFPIMIYFTDKGSDVTNKLNSVKLNINELALKRRVLNRGEARAIVFEDIPLESGYINQVKSRVVKIRHELKMLNAVSAEITPQMLQEITRLSFVKKVDLISKLKRQPTPPVTVSLENSLPGQSQKTANSMMLEYGNSFTQNNQINVPEVHDMGLSGNGVVIAVFDSGFNRLSHESFSQMDIAGMWDFVNNDGNVADESDMGTGSHGTNTLSVIGGFSPGILIGPAYGATYYLAKTENNESELHVEEDNWCAAAEWADANGAQIITSSLGYTVFDQGVNYSPDDMDGNTTIVTQCADLIAESGIVVINSAGNGGNVAQSNTIGAPADGNSVLAVGAVDASGSRVSFSSYGPSADGRIKPDVMAMGQGVLVASSLSDTGYGNANGTSFSCPLTAGVAALLLESSPNLTASEVRELIRNSAGQASNPDNLNGYGIINALAAVYAANGQFVPEASFVHNEVDAMTIQFTNTSSDSDGTIVSYLWDFGDGNRSTLENPTHRYAEPGSFSLTLRVTDNEGLESTTSRTVFIEAQMTSSSGSGSLGGLSIFILLLTLFQRRRIELMG</sequence>
<feature type="chain" id="PRO_5021755533" evidence="8">
    <location>
        <begin position="25"/>
        <end position="617"/>
    </location>
</feature>
<evidence type="ECO:0000256" key="1">
    <source>
        <dbReference type="ARBA" id="ARBA00011073"/>
    </source>
</evidence>
<evidence type="ECO:0000256" key="4">
    <source>
        <dbReference type="ARBA" id="ARBA00022825"/>
    </source>
</evidence>
<comment type="similarity">
    <text evidence="1 6">Belongs to the peptidase S8 family.</text>
</comment>
<dbReference type="Pfam" id="PF18911">
    <property type="entry name" value="PKD_4"/>
    <property type="match status" value="1"/>
</dbReference>
<dbReference type="InterPro" id="IPR036852">
    <property type="entry name" value="Peptidase_S8/S53_dom_sf"/>
</dbReference>
<dbReference type="PRINTS" id="PR00723">
    <property type="entry name" value="SUBTILISIN"/>
</dbReference>
<keyword evidence="7" id="KW-0472">Membrane</keyword>
<feature type="active site" description="Charge relay system" evidence="5 6">
    <location>
        <position position="442"/>
    </location>
</feature>
<feature type="active site" description="Charge relay system" evidence="5 6">
    <location>
        <position position="222"/>
    </location>
</feature>
<dbReference type="PANTHER" id="PTHR43806:SF67">
    <property type="entry name" value="EGF-LIKE DOMAIN-CONTAINING PROTEIN"/>
    <property type="match status" value="1"/>
</dbReference>
<dbReference type="Gene3D" id="2.60.40.10">
    <property type="entry name" value="Immunoglobulins"/>
    <property type="match status" value="1"/>
</dbReference>
<evidence type="ECO:0000256" key="6">
    <source>
        <dbReference type="PROSITE-ProRule" id="PRU01240"/>
    </source>
</evidence>
<dbReference type="InterPro" id="IPR035986">
    <property type="entry name" value="PKD_dom_sf"/>
</dbReference>
<dbReference type="RefSeq" id="WP_142941667.1">
    <property type="nucleotide sequence ID" value="NZ_VIKR01000002.1"/>
</dbReference>
<keyword evidence="11" id="KW-1185">Reference proteome</keyword>
<keyword evidence="3 6" id="KW-0378">Hydrolase</keyword>
<feature type="transmembrane region" description="Helical" evidence="7">
    <location>
        <begin position="591"/>
        <end position="608"/>
    </location>
</feature>
<keyword evidence="4 6" id="KW-0720">Serine protease</keyword>
<dbReference type="InterPro" id="IPR013783">
    <property type="entry name" value="Ig-like_fold"/>
</dbReference>
<dbReference type="OrthoDB" id="9790784at2"/>
<gene>
    <name evidence="10" type="ORF">FLL45_08910</name>
</gene>
<feature type="active site" description="Charge relay system" evidence="5 6">
    <location>
        <position position="262"/>
    </location>
</feature>
<accession>A0A545TCV2</accession>
<dbReference type="PANTHER" id="PTHR43806">
    <property type="entry name" value="PEPTIDASE S8"/>
    <property type="match status" value="1"/>
</dbReference>
<feature type="signal peptide" evidence="8">
    <location>
        <begin position="1"/>
        <end position="24"/>
    </location>
</feature>
<evidence type="ECO:0000256" key="7">
    <source>
        <dbReference type="SAM" id="Phobius"/>
    </source>
</evidence>
<evidence type="ECO:0000259" key="9">
    <source>
        <dbReference type="PROSITE" id="PS50093"/>
    </source>
</evidence>
<evidence type="ECO:0000256" key="3">
    <source>
        <dbReference type="ARBA" id="ARBA00022801"/>
    </source>
</evidence>
<dbReference type="PROSITE" id="PS51892">
    <property type="entry name" value="SUBTILASE"/>
    <property type="match status" value="1"/>
</dbReference>
<dbReference type="InterPro" id="IPR000601">
    <property type="entry name" value="PKD_dom"/>
</dbReference>
<dbReference type="InterPro" id="IPR000209">
    <property type="entry name" value="Peptidase_S8/S53_dom"/>
</dbReference>
<dbReference type="Proteomes" id="UP000317839">
    <property type="component" value="Unassembled WGS sequence"/>
</dbReference>
<reference evidence="10 11" key="1">
    <citation type="submission" date="2019-06" db="EMBL/GenBank/DDBJ databases">
        <title>Draft genome of Aliikangiella marina GYP-15.</title>
        <authorList>
            <person name="Wang G."/>
        </authorList>
    </citation>
    <scope>NUCLEOTIDE SEQUENCE [LARGE SCALE GENOMIC DNA]</scope>
    <source>
        <strain evidence="10 11">GYP-15</strain>
    </source>
</reference>